<keyword evidence="7" id="KW-1185">Reference proteome</keyword>
<dbReference type="SUPFAM" id="SSF53850">
    <property type="entry name" value="Periplasmic binding protein-like II"/>
    <property type="match status" value="1"/>
</dbReference>
<dbReference type="Gene3D" id="3.40.190.290">
    <property type="match status" value="1"/>
</dbReference>
<dbReference type="PANTHER" id="PTHR30419">
    <property type="entry name" value="HTH-TYPE TRANSCRIPTIONAL REGULATOR YBHD"/>
    <property type="match status" value="1"/>
</dbReference>
<evidence type="ECO:0000313" key="7">
    <source>
        <dbReference type="Proteomes" id="UP001139447"/>
    </source>
</evidence>
<dbReference type="SUPFAM" id="SSF46785">
    <property type="entry name" value="Winged helix' DNA-binding domain"/>
    <property type="match status" value="1"/>
</dbReference>
<evidence type="ECO:0000259" key="5">
    <source>
        <dbReference type="PROSITE" id="PS50931"/>
    </source>
</evidence>
<keyword evidence="2" id="KW-0805">Transcription regulation</keyword>
<evidence type="ECO:0000256" key="4">
    <source>
        <dbReference type="ARBA" id="ARBA00023163"/>
    </source>
</evidence>
<dbReference type="RefSeq" id="WP_243307526.1">
    <property type="nucleotide sequence ID" value="NZ_JALGBI010000002.1"/>
</dbReference>
<evidence type="ECO:0000256" key="1">
    <source>
        <dbReference type="ARBA" id="ARBA00009437"/>
    </source>
</evidence>
<evidence type="ECO:0000256" key="2">
    <source>
        <dbReference type="ARBA" id="ARBA00023015"/>
    </source>
</evidence>
<reference evidence="6" key="1">
    <citation type="submission" date="2022-03" db="EMBL/GenBank/DDBJ databases">
        <authorList>
            <person name="Woo C.Y."/>
        </authorList>
    </citation>
    <scope>NUCLEOTIDE SEQUENCE</scope>
    <source>
        <strain evidence="6">CYS-02</strain>
    </source>
</reference>
<dbReference type="PANTHER" id="PTHR30419:SF2">
    <property type="entry name" value="LYSR FAMILY TRANSCRIPTIONAL REGULATOR"/>
    <property type="match status" value="1"/>
</dbReference>
<dbReference type="InterPro" id="IPR050950">
    <property type="entry name" value="HTH-type_LysR_regulators"/>
</dbReference>
<sequence length="306" mass="32903">MSPALNLDLVSLRIFVLVCEAGSLSRVAQQEALVVSAISKRIAQLEDRVGTRLLDRRMSGVAPTPSGLTLLEHARAMLAIMDDIERDIVARARLPQGQVRVFAAAAALAEQVPEDVAEFLTAVGHEGIRVSVEERLSHAVVEGVRSGAATLGICWDVVDSGALHAVPYRTDHLGLVVPDGHPLAGREAVRFSETLPYDHIGLPAASNFQTTLRDAARVSAEGLHYRAVVETFEAAARLARAGVGVAVVPREVAFKALPQEARQRGFVPLSDGWATRRFIICCRSRDQLSVAAGMLFDFMASRGDSL</sequence>
<dbReference type="GO" id="GO:0003677">
    <property type="term" value="F:DNA binding"/>
    <property type="evidence" value="ECO:0007669"/>
    <property type="project" value="UniProtKB-KW"/>
</dbReference>
<dbReference type="Pfam" id="PF03466">
    <property type="entry name" value="LysR_substrate"/>
    <property type="match status" value="1"/>
</dbReference>
<keyword evidence="3" id="KW-0238">DNA-binding</keyword>
<gene>
    <name evidence="6" type="ORF">MMF98_15560</name>
</gene>
<evidence type="ECO:0000313" key="6">
    <source>
        <dbReference type="EMBL" id="MCJ0764635.1"/>
    </source>
</evidence>
<dbReference type="InterPro" id="IPR005119">
    <property type="entry name" value="LysR_subst-bd"/>
</dbReference>
<feature type="domain" description="HTH lysR-type" evidence="5">
    <location>
        <begin position="7"/>
        <end position="64"/>
    </location>
</feature>
<keyword evidence="4" id="KW-0804">Transcription</keyword>
<dbReference type="Proteomes" id="UP001139447">
    <property type="component" value="Unassembled WGS sequence"/>
</dbReference>
<evidence type="ECO:0000256" key="3">
    <source>
        <dbReference type="ARBA" id="ARBA00023125"/>
    </source>
</evidence>
<comment type="caution">
    <text evidence="6">The sequence shown here is derived from an EMBL/GenBank/DDBJ whole genome shotgun (WGS) entry which is preliminary data.</text>
</comment>
<dbReference type="Gene3D" id="1.10.10.10">
    <property type="entry name" value="Winged helix-like DNA-binding domain superfamily/Winged helix DNA-binding domain"/>
    <property type="match status" value="1"/>
</dbReference>
<proteinExistence type="inferred from homology"/>
<dbReference type="GO" id="GO:0005829">
    <property type="term" value="C:cytosol"/>
    <property type="evidence" value="ECO:0007669"/>
    <property type="project" value="TreeGrafter"/>
</dbReference>
<accession>A0A9X1VWQ0</accession>
<organism evidence="6 7">
    <name type="scientific">Variovorax terrae</name>
    <dbReference type="NCBI Taxonomy" id="2923278"/>
    <lineage>
        <taxon>Bacteria</taxon>
        <taxon>Pseudomonadati</taxon>
        <taxon>Pseudomonadota</taxon>
        <taxon>Betaproteobacteria</taxon>
        <taxon>Burkholderiales</taxon>
        <taxon>Comamonadaceae</taxon>
        <taxon>Variovorax</taxon>
    </lineage>
</organism>
<protein>
    <submittedName>
        <fullName evidence="6">LysR family transcriptional regulator</fullName>
    </submittedName>
</protein>
<dbReference type="PROSITE" id="PS50931">
    <property type="entry name" value="HTH_LYSR"/>
    <property type="match status" value="1"/>
</dbReference>
<dbReference type="InterPro" id="IPR036388">
    <property type="entry name" value="WH-like_DNA-bd_sf"/>
</dbReference>
<comment type="similarity">
    <text evidence="1">Belongs to the LysR transcriptional regulatory family.</text>
</comment>
<dbReference type="InterPro" id="IPR036390">
    <property type="entry name" value="WH_DNA-bd_sf"/>
</dbReference>
<name>A0A9X1VWQ0_9BURK</name>
<dbReference type="InterPro" id="IPR000847">
    <property type="entry name" value="LysR_HTH_N"/>
</dbReference>
<dbReference type="Pfam" id="PF00126">
    <property type="entry name" value="HTH_1"/>
    <property type="match status" value="1"/>
</dbReference>
<dbReference type="GO" id="GO:0003700">
    <property type="term" value="F:DNA-binding transcription factor activity"/>
    <property type="evidence" value="ECO:0007669"/>
    <property type="project" value="InterPro"/>
</dbReference>
<dbReference type="AlphaFoldDB" id="A0A9X1VWQ0"/>
<dbReference type="EMBL" id="JALGBI010000002">
    <property type="protein sequence ID" value="MCJ0764635.1"/>
    <property type="molecule type" value="Genomic_DNA"/>
</dbReference>